<dbReference type="PANTHER" id="PTHR33361">
    <property type="entry name" value="GLR0591 PROTEIN"/>
    <property type="match status" value="1"/>
</dbReference>
<proteinExistence type="predicted"/>
<sequence length="628" mass="68459">MTLRALRLVALLPLVACAGGAPPPAVAPAPPPSPAPAAAPSAALPAAPSAAPPAAPSAAARRTPAWVARSNEHAKVLVDVLARFSPESAAAIGVERVDQEITDLSPGIEARERAAYRAALVELQHRREAEKDPAVAEDLQILIDAADREIRGSELEEKHRVSYVHVTGLVFEGILSLLDDRVAPSRRASALTRLRRYAGMDTGYTPIAERARKRLVEDLAKPGLLPPSRMEIERHLSTNARVREGIGELFRKYAIAGHEEPLAALNRQLEAYDAALRAEVLPRARTGFALPPPLYTFALEANGVDVPPAELARIAHVAFNDLQGQMQKIALSVAKARNLPSSDYREVIRALKKDQLVGEAILPHYNERLAQIEGIIKKERLVTLPARPARIRLGTAAESAEVPAPHMRPPRLLDNEGEEGEFVLPLSLPAPPGSPEAVRKIDDFTHAAASWTLTAHEARPGHELQFASLVERGVSIARAVFGENNANVEGWALYAEAMVLPYMPPEGQLVSLQYRLLRAARAFLDPELQAGTITPAAARAFLEREVVLSAPFAQSEVERYTFRAPGQATSYFHGFTRLMELRQEVESTMGLRFDAQRFHDFVLAQGILPPKLLRKAVMERFVPAQAAR</sequence>
<evidence type="ECO:0000313" key="4">
    <source>
        <dbReference type="Proteomes" id="UP000238348"/>
    </source>
</evidence>
<dbReference type="AlphaFoldDB" id="A0A2L0EY31"/>
<name>A0A2L0EY31_SORCE</name>
<evidence type="ECO:0008006" key="5">
    <source>
        <dbReference type="Google" id="ProtNLM"/>
    </source>
</evidence>
<organism evidence="3 4">
    <name type="scientific">Sorangium cellulosum</name>
    <name type="common">Polyangium cellulosum</name>
    <dbReference type="NCBI Taxonomy" id="56"/>
    <lineage>
        <taxon>Bacteria</taxon>
        <taxon>Pseudomonadati</taxon>
        <taxon>Myxococcota</taxon>
        <taxon>Polyangia</taxon>
        <taxon>Polyangiales</taxon>
        <taxon>Polyangiaceae</taxon>
        <taxon>Sorangium</taxon>
    </lineage>
</organism>
<evidence type="ECO:0000256" key="2">
    <source>
        <dbReference type="SAM" id="SignalP"/>
    </source>
</evidence>
<dbReference type="Pfam" id="PF05960">
    <property type="entry name" value="DUF885"/>
    <property type="match status" value="1"/>
</dbReference>
<accession>A0A2L0EY31</accession>
<dbReference type="OrthoDB" id="9769898at2"/>
<dbReference type="EMBL" id="CP012673">
    <property type="protein sequence ID" value="AUX44196.1"/>
    <property type="molecule type" value="Genomic_DNA"/>
</dbReference>
<reference evidence="3 4" key="1">
    <citation type="submission" date="2015-09" db="EMBL/GenBank/DDBJ databases">
        <title>Sorangium comparison.</title>
        <authorList>
            <person name="Zaburannyi N."/>
            <person name="Bunk B."/>
            <person name="Overmann J."/>
            <person name="Mueller R."/>
        </authorList>
    </citation>
    <scope>NUCLEOTIDE SEQUENCE [LARGE SCALE GENOMIC DNA]</scope>
    <source>
        <strain evidence="3 4">So ce26</strain>
    </source>
</reference>
<feature type="signal peptide" evidence="2">
    <location>
        <begin position="1"/>
        <end position="18"/>
    </location>
</feature>
<protein>
    <recommendedName>
        <fullName evidence="5">Secreted protein</fullName>
    </recommendedName>
</protein>
<dbReference type="InterPro" id="IPR010281">
    <property type="entry name" value="DUF885"/>
</dbReference>
<dbReference type="Proteomes" id="UP000238348">
    <property type="component" value="Chromosome"/>
</dbReference>
<feature type="compositionally biased region" description="Pro residues" evidence="1">
    <location>
        <begin position="24"/>
        <end position="37"/>
    </location>
</feature>
<gene>
    <name evidence="3" type="ORF">SOCE26_056600</name>
</gene>
<feature type="compositionally biased region" description="Low complexity" evidence="1">
    <location>
        <begin position="38"/>
        <end position="49"/>
    </location>
</feature>
<evidence type="ECO:0000313" key="3">
    <source>
        <dbReference type="EMBL" id="AUX44196.1"/>
    </source>
</evidence>
<evidence type="ECO:0000256" key="1">
    <source>
        <dbReference type="SAM" id="MobiDB-lite"/>
    </source>
</evidence>
<dbReference type="PANTHER" id="PTHR33361:SF2">
    <property type="entry name" value="DUF885 DOMAIN-CONTAINING PROTEIN"/>
    <property type="match status" value="1"/>
</dbReference>
<keyword evidence="2" id="KW-0732">Signal</keyword>
<feature type="region of interest" description="Disordered" evidence="1">
    <location>
        <begin position="24"/>
        <end position="56"/>
    </location>
</feature>
<feature type="chain" id="PRO_5014824021" description="Secreted protein" evidence="2">
    <location>
        <begin position="19"/>
        <end position="628"/>
    </location>
</feature>